<name>A0A2H0KCM3_9BACT</name>
<feature type="transmembrane region" description="Helical" evidence="1">
    <location>
        <begin position="43"/>
        <end position="65"/>
    </location>
</feature>
<protein>
    <recommendedName>
        <fullName evidence="4">Prepilin-type N-terminal cleavage/methylation domain-containing protein</fullName>
    </recommendedName>
</protein>
<organism evidence="2 3">
    <name type="scientific">Candidatus Taylorbacteria bacterium CG11_big_fil_rev_8_21_14_0_20_46_11</name>
    <dbReference type="NCBI Taxonomy" id="1975025"/>
    <lineage>
        <taxon>Bacteria</taxon>
        <taxon>Candidatus Tayloriibacteriota</taxon>
    </lineage>
</organism>
<keyword evidence="1" id="KW-1133">Transmembrane helix</keyword>
<evidence type="ECO:0008006" key="4">
    <source>
        <dbReference type="Google" id="ProtNLM"/>
    </source>
</evidence>
<keyword evidence="1" id="KW-0472">Membrane</keyword>
<evidence type="ECO:0000313" key="2">
    <source>
        <dbReference type="EMBL" id="PIQ68975.1"/>
    </source>
</evidence>
<evidence type="ECO:0000256" key="1">
    <source>
        <dbReference type="SAM" id="Phobius"/>
    </source>
</evidence>
<dbReference type="AlphaFoldDB" id="A0A2H0KCM3"/>
<keyword evidence="1" id="KW-0812">Transmembrane</keyword>
<comment type="caution">
    <text evidence="2">The sequence shown here is derived from an EMBL/GenBank/DDBJ whole genome shotgun (WGS) entry which is preliminary data.</text>
</comment>
<accession>A0A2H0KCM3</accession>
<gene>
    <name evidence="2" type="ORF">COV91_01270</name>
</gene>
<dbReference type="EMBL" id="PCVG01000016">
    <property type="protein sequence ID" value="PIQ68975.1"/>
    <property type="molecule type" value="Genomic_DNA"/>
</dbReference>
<evidence type="ECO:0000313" key="3">
    <source>
        <dbReference type="Proteomes" id="UP000229342"/>
    </source>
</evidence>
<proteinExistence type="predicted"/>
<dbReference type="Proteomes" id="UP000229342">
    <property type="component" value="Unassembled WGS sequence"/>
</dbReference>
<sequence length="199" mass="22112">MFSNQSRTKEVRIVSNSRLHDVRGEHSSLTREEKHAGFSLVEMLLYVALLSLSLLVVLQTLMMMVRSYGNLRATQHIEQDAGFGLERIVREVRDASDISDGESVFDTNPGELFLVTSTVGGTNRTVEFYLENGQLMFKEDGIVSGALTGTKSTVTNLVFRKITTARSKGVKIEMTVESGSGRTEKSQDFFSTAVLRDSY</sequence>
<reference evidence="2 3" key="1">
    <citation type="submission" date="2017-09" db="EMBL/GenBank/DDBJ databases">
        <title>Depth-based differentiation of microbial function through sediment-hosted aquifers and enrichment of novel symbionts in the deep terrestrial subsurface.</title>
        <authorList>
            <person name="Probst A.J."/>
            <person name="Ladd B."/>
            <person name="Jarett J.K."/>
            <person name="Geller-Mcgrath D.E."/>
            <person name="Sieber C.M."/>
            <person name="Emerson J.B."/>
            <person name="Anantharaman K."/>
            <person name="Thomas B.C."/>
            <person name="Malmstrom R."/>
            <person name="Stieglmeier M."/>
            <person name="Klingl A."/>
            <person name="Woyke T."/>
            <person name="Ryan C.M."/>
            <person name="Banfield J.F."/>
        </authorList>
    </citation>
    <scope>NUCLEOTIDE SEQUENCE [LARGE SCALE GENOMIC DNA]</scope>
    <source>
        <strain evidence="2">CG11_big_fil_rev_8_21_14_0_20_46_11</strain>
    </source>
</reference>